<reference evidence="2 3" key="1">
    <citation type="submission" date="2020-04" db="EMBL/GenBank/DDBJ databases">
        <authorList>
            <person name="Batra A.D."/>
            <person name="Bennett R.M."/>
            <person name="Bhamidipati A."/>
            <person name="Chandaka A."/>
            <person name="Chongtham N."/>
            <person name="Gupta A."/>
            <person name="Gupta M."/>
            <person name="Karthikeyan G."/>
            <person name="Karthikeyan S."/>
            <person name="Klouda L.E."/>
            <person name="Kothari S.K."/>
            <person name="Mahesh M."/>
            <person name="Mehta A.C."/>
            <person name="Mikkelson C.L."/>
            <person name="Nguyen E.T."/>
            <person name="Nittur A."/>
            <person name="Patel J."/>
            <person name="Patel R."/>
            <person name="Peng M.L."/>
            <person name="Poole E.F."/>
            <person name="Reddy D."/>
            <person name="Scherreik M.P."/>
            <person name="Zacharias G."/>
            <person name="Toma J."/>
            <person name="Gurney S.M.R."/>
            <person name="Garlena R.A."/>
            <person name="Russell D.A."/>
            <person name="Pope W.H."/>
            <person name="Jacobs-Sera D."/>
            <person name="Hatfull G.F."/>
        </authorList>
    </citation>
    <scope>NUCLEOTIDE SEQUENCE [LARGE SCALE GENOMIC DNA]</scope>
</reference>
<evidence type="ECO:0000313" key="2">
    <source>
        <dbReference type="EMBL" id="QJD52877.1"/>
    </source>
</evidence>
<evidence type="ECO:0000313" key="3">
    <source>
        <dbReference type="Proteomes" id="UP000501202"/>
    </source>
</evidence>
<organism evidence="2 3">
    <name type="scientific">Microbacterium phage Phractured</name>
    <dbReference type="NCBI Taxonomy" id="2725605"/>
    <lineage>
        <taxon>Viruses</taxon>
        <taxon>Duplodnaviria</taxon>
        <taxon>Heunggongvirae</taxon>
        <taxon>Uroviricota</taxon>
        <taxon>Caudoviricetes</taxon>
        <taxon>Eekayvirinae</taxon>
        <taxon>Akonivirus</taxon>
        <taxon>Akonivirus phedro</taxon>
    </lineage>
</organism>
<name>A0A6M3T3W0_9CAUD</name>
<feature type="region of interest" description="Disordered" evidence="1">
    <location>
        <begin position="89"/>
        <end position="108"/>
    </location>
</feature>
<proteinExistence type="predicted"/>
<protein>
    <submittedName>
        <fullName evidence="2">Uncharacterized protein</fullName>
    </submittedName>
</protein>
<gene>
    <name evidence="2" type="primary">25</name>
    <name evidence="2" type="ORF">SEA_PHRACTURED_25</name>
</gene>
<accession>A0A6M3T3W0</accession>
<sequence length="108" mass="12646">MSLHPEDKAQLIQLLNDTTCLKCGKQMYWDDSDTGEGSVYSDAGLKETRISGFCEHCFDEVTRPPDEPEDDRDWKDYYEQSIIDEEYAKDRFSDLIEDREPDEHSDEL</sequence>
<evidence type="ECO:0000256" key="1">
    <source>
        <dbReference type="SAM" id="MobiDB-lite"/>
    </source>
</evidence>
<dbReference type="Proteomes" id="UP000501202">
    <property type="component" value="Segment"/>
</dbReference>
<dbReference type="EMBL" id="MT310889">
    <property type="protein sequence ID" value="QJD52877.1"/>
    <property type="molecule type" value="Genomic_DNA"/>
</dbReference>